<accession>A0A1R0XB03</accession>
<comment type="caution">
    <text evidence="3">The sequence shown here is derived from an EMBL/GenBank/DDBJ whole genome shotgun (WGS) entry which is preliminary data.</text>
</comment>
<feature type="transmembrane region" description="Helical" evidence="2">
    <location>
        <begin position="6"/>
        <end position="27"/>
    </location>
</feature>
<keyword evidence="2" id="KW-1133">Transmembrane helix</keyword>
<dbReference type="AlphaFoldDB" id="A0A1R0XB03"/>
<reference evidence="3 4" key="1">
    <citation type="submission" date="2016-10" db="EMBL/GenBank/DDBJ databases">
        <title>Paenibacillus species isolates.</title>
        <authorList>
            <person name="Beno S.M."/>
        </authorList>
    </citation>
    <scope>NUCLEOTIDE SEQUENCE [LARGE SCALE GENOMIC DNA]</scope>
    <source>
        <strain evidence="3 4">FSL H7-0604</strain>
    </source>
</reference>
<evidence type="ECO:0000313" key="3">
    <source>
        <dbReference type="EMBL" id="OMD32094.1"/>
    </source>
</evidence>
<evidence type="ECO:0000256" key="1">
    <source>
        <dbReference type="SAM" id="MobiDB-lite"/>
    </source>
</evidence>
<evidence type="ECO:0000256" key="2">
    <source>
        <dbReference type="SAM" id="Phobius"/>
    </source>
</evidence>
<feature type="region of interest" description="Disordered" evidence="1">
    <location>
        <begin position="37"/>
        <end position="57"/>
    </location>
</feature>
<evidence type="ECO:0000313" key="4">
    <source>
        <dbReference type="Proteomes" id="UP000187465"/>
    </source>
</evidence>
<proteinExistence type="predicted"/>
<gene>
    <name evidence="3" type="ORF">BJP51_15985</name>
</gene>
<dbReference type="Proteomes" id="UP000187465">
    <property type="component" value="Unassembled WGS sequence"/>
</dbReference>
<dbReference type="RefSeq" id="WP_076141584.1">
    <property type="nucleotide sequence ID" value="NZ_MKQP01000018.1"/>
</dbReference>
<name>A0A1R0XB03_9BACL</name>
<protein>
    <submittedName>
        <fullName evidence="3">Uncharacterized protein</fullName>
    </submittedName>
</protein>
<keyword evidence="2" id="KW-0472">Membrane</keyword>
<organism evidence="3 4">
    <name type="scientific">Paenibacillus odorifer</name>
    <dbReference type="NCBI Taxonomy" id="189426"/>
    <lineage>
        <taxon>Bacteria</taxon>
        <taxon>Bacillati</taxon>
        <taxon>Bacillota</taxon>
        <taxon>Bacilli</taxon>
        <taxon>Bacillales</taxon>
        <taxon>Paenibacillaceae</taxon>
        <taxon>Paenibacillus</taxon>
    </lineage>
</organism>
<dbReference type="EMBL" id="MKQP01000018">
    <property type="protein sequence ID" value="OMD32094.1"/>
    <property type="molecule type" value="Genomic_DNA"/>
</dbReference>
<sequence>MDGTLWAEVAKNGIFAVAAAVIAWTLWKEMRRMSDEARAREERISTEAKTERERMHSEAIAREDRLMRLAEGLTQRFEALAGQYEGLAQDVHEIKSSINGKDAA</sequence>
<keyword evidence="2" id="KW-0812">Transmembrane</keyword>